<gene>
    <name evidence="1" type="ORF">SDC9_99439</name>
</gene>
<protein>
    <submittedName>
        <fullName evidence="1">Uncharacterized protein</fullName>
    </submittedName>
</protein>
<accession>A0A645AHM4</accession>
<proteinExistence type="predicted"/>
<dbReference type="EMBL" id="VSSQ01013975">
    <property type="protein sequence ID" value="MPM52679.1"/>
    <property type="molecule type" value="Genomic_DNA"/>
</dbReference>
<dbReference type="AlphaFoldDB" id="A0A645AHM4"/>
<comment type="caution">
    <text evidence="1">The sequence shown here is derived from an EMBL/GenBank/DDBJ whole genome shotgun (WGS) entry which is preliminary data.</text>
</comment>
<evidence type="ECO:0000313" key="1">
    <source>
        <dbReference type="EMBL" id="MPM52679.1"/>
    </source>
</evidence>
<name>A0A645AHM4_9ZZZZ</name>
<reference evidence="1" key="1">
    <citation type="submission" date="2019-08" db="EMBL/GenBank/DDBJ databases">
        <authorList>
            <person name="Kucharzyk K."/>
            <person name="Murdoch R.W."/>
            <person name="Higgins S."/>
            <person name="Loffler F."/>
        </authorList>
    </citation>
    <scope>NUCLEOTIDE SEQUENCE</scope>
</reference>
<organism evidence="1">
    <name type="scientific">bioreactor metagenome</name>
    <dbReference type="NCBI Taxonomy" id="1076179"/>
    <lineage>
        <taxon>unclassified sequences</taxon>
        <taxon>metagenomes</taxon>
        <taxon>ecological metagenomes</taxon>
    </lineage>
</organism>
<sequence length="93" mass="10202">MPFQRPRQAVLRHDGHFLHGFLDVVLTKAALPGLGRLAHRLGAEGLGDRQQRHAARSAARALTGVGYLLVHAMEIVGNRRHNVCGSISFDRSD</sequence>